<evidence type="ECO:0000256" key="8">
    <source>
        <dbReference type="RuleBase" id="RU003905"/>
    </source>
</evidence>
<dbReference type="InterPro" id="IPR019926">
    <property type="entry name" value="Ribosomal_uL3_CS"/>
</dbReference>
<evidence type="ECO:0000313" key="12">
    <source>
        <dbReference type="Proteomes" id="UP000195755"/>
    </source>
</evidence>
<dbReference type="PANTHER" id="PTHR11229:SF16">
    <property type="entry name" value="LARGE RIBOSOMAL SUBUNIT PROTEIN UL3C"/>
    <property type="match status" value="1"/>
</dbReference>
<dbReference type="NCBIfam" id="TIGR03625">
    <property type="entry name" value="L3_bact"/>
    <property type="match status" value="1"/>
</dbReference>
<dbReference type="AlphaFoldDB" id="A0A1Z2L590"/>
<evidence type="ECO:0000256" key="4">
    <source>
        <dbReference type="ARBA" id="ARBA00022980"/>
    </source>
</evidence>
<dbReference type="Pfam" id="PF00297">
    <property type="entry name" value="Ribosomal_L3"/>
    <property type="match status" value="1"/>
</dbReference>
<evidence type="ECO:0000256" key="2">
    <source>
        <dbReference type="ARBA" id="ARBA00022730"/>
    </source>
</evidence>
<dbReference type="SUPFAM" id="SSF50447">
    <property type="entry name" value="Translation proteins"/>
    <property type="match status" value="1"/>
</dbReference>
<dbReference type="GO" id="GO:0003735">
    <property type="term" value="F:structural constituent of ribosome"/>
    <property type="evidence" value="ECO:0007669"/>
    <property type="project" value="UniProtKB-UniRule"/>
</dbReference>
<proteinExistence type="inferred from homology"/>
<keyword evidence="4 7" id="KW-0689">Ribosomal protein</keyword>
<gene>
    <name evidence="7" type="primary">rplC</name>
    <name evidence="11" type="ORF">SMD11_3831</name>
</gene>
<protein>
    <recommendedName>
        <fullName evidence="6 7">Large ribosomal subunit protein uL3</fullName>
    </recommendedName>
</protein>
<dbReference type="EMBL" id="CP021744">
    <property type="protein sequence ID" value="ARZ69446.1"/>
    <property type="molecule type" value="Genomic_DNA"/>
</dbReference>
<name>A0A1Z2L590_9ACTN</name>
<organism evidence="11 12">
    <name type="scientific">Streptomyces albireticuli</name>
    <dbReference type="NCBI Taxonomy" id="1940"/>
    <lineage>
        <taxon>Bacteria</taxon>
        <taxon>Bacillati</taxon>
        <taxon>Actinomycetota</taxon>
        <taxon>Actinomycetes</taxon>
        <taxon>Kitasatosporales</taxon>
        <taxon>Streptomycetaceae</taxon>
        <taxon>Streptomyces</taxon>
    </lineage>
</organism>
<reference evidence="11 12" key="1">
    <citation type="submission" date="2017-06" db="EMBL/GenBank/DDBJ databases">
        <title>Streptomyces albireticuli Genome sequencing and assembly.</title>
        <authorList>
            <person name="Wang Y."/>
            <person name="Du B."/>
            <person name="Ding Y."/>
            <person name="Liu H."/>
            <person name="Hou Q."/>
            <person name="Liu K."/>
            <person name="Yao L."/>
            <person name="Wang C."/>
        </authorList>
    </citation>
    <scope>NUCLEOTIDE SEQUENCE [LARGE SCALE GENOMIC DNA]</scope>
    <source>
        <strain evidence="11 12">MDJK11</strain>
    </source>
</reference>
<dbReference type="FunFam" id="2.40.30.10:FF:000004">
    <property type="entry name" value="50S ribosomal protein L3"/>
    <property type="match status" value="1"/>
</dbReference>
<dbReference type="GO" id="GO:0022625">
    <property type="term" value="C:cytosolic large ribosomal subunit"/>
    <property type="evidence" value="ECO:0007669"/>
    <property type="project" value="TreeGrafter"/>
</dbReference>
<keyword evidence="2 7" id="KW-0699">rRNA-binding</keyword>
<dbReference type="InterPro" id="IPR000597">
    <property type="entry name" value="Ribosomal_uL3"/>
</dbReference>
<accession>A0A1Z2L590</accession>
<dbReference type="PROSITE" id="PS00474">
    <property type="entry name" value="RIBOSOMAL_L3"/>
    <property type="match status" value="1"/>
</dbReference>
<evidence type="ECO:0000256" key="9">
    <source>
        <dbReference type="RuleBase" id="RU003906"/>
    </source>
</evidence>
<feature type="region of interest" description="Disordered" evidence="10">
    <location>
        <begin position="137"/>
        <end position="157"/>
    </location>
</feature>
<evidence type="ECO:0000256" key="6">
    <source>
        <dbReference type="ARBA" id="ARBA00035243"/>
    </source>
</evidence>
<dbReference type="PANTHER" id="PTHR11229">
    <property type="entry name" value="50S RIBOSOMAL PROTEIN L3"/>
    <property type="match status" value="1"/>
</dbReference>
<evidence type="ECO:0000256" key="1">
    <source>
        <dbReference type="ARBA" id="ARBA00006540"/>
    </source>
</evidence>
<keyword evidence="5 7" id="KW-0687">Ribonucleoprotein</keyword>
<evidence type="ECO:0000256" key="3">
    <source>
        <dbReference type="ARBA" id="ARBA00022884"/>
    </source>
</evidence>
<comment type="similarity">
    <text evidence="1 7 8">Belongs to the universal ribosomal protein uL3 family.</text>
</comment>
<dbReference type="InterPro" id="IPR009000">
    <property type="entry name" value="Transl_B-barrel_sf"/>
</dbReference>
<dbReference type="GO" id="GO:0006412">
    <property type="term" value="P:translation"/>
    <property type="evidence" value="ECO:0007669"/>
    <property type="project" value="UniProtKB-UniRule"/>
</dbReference>
<keyword evidence="3 7" id="KW-0694">RNA-binding</keyword>
<sequence length="218" mass="23161">MTTKMTKNIKGVLGEKLGMTQVWDENNRVVPVTVVKAGPCVVTQVRTNDVDGYESVQIAFGEIDPRKVNKPLKGHFAKADVTPRRHLVELRTPDASEYTLGQEITAAVFESGVKVDVTGKSKGKGFAGVMKRHNFKGLGAGHGTQRKHRSPGSIGGCATPGRVFKGLRMAGRMGNERVTTQNLTVHAVDAEKGLLLIKGAVPGPNGGLVLVRTAAKGA</sequence>
<dbReference type="Gene3D" id="2.40.30.10">
    <property type="entry name" value="Translation factors"/>
    <property type="match status" value="1"/>
</dbReference>
<evidence type="ECO:0000256" key="7">
    <source>
        <dbReference type="HAMAP-Rule" id="MF_01325"/>
    </source>
</evidence>
<evidence type="ECO:0000256" key="10">
    <source>
        <dbReference type="SAM" id="MobiDB-lite"/>
    </source>
</evidence>
<comment type="subunit">
    <text evidence="7 9">Part of the 50S ribosomal subunit. Forms a cluster with proteins L14 and L19.</text>
</comment>
<dbReference type="Proteomes" id="UP000195755">
    <property type="component" value="Chromosome"/>
</dbReference>
<dbReference type="KEGG" id="salj:SMD11_3831"/>
<dbReference type="InterPro" id="IPR019927">
    <property type="entry name" value="Ribosomal_uL3_bac/org-type"/>
</dbReference>
<dbReference type="Gene3D" id="3.30.160.810">
    <property type="match status" value="1"/>
</dbReference>
<comment type="function">
    <text evidence="7 9">One of the primary rRNA binding proteins, it binds directly near the 3'-end of the 23S rRNA, where it nucleates assembly of the 50S subunit.</text>
</comment>
<dbReference type="FunFam" id="3.30.160.810:FF:000003">
    <property type="entry name" value="50S ribosomal protein L3"/>
    <property type="match status" value="1"/>
</dbReference>
<dbReference type="HAMAP" id="MF_01325_B">
    <property type="entry name" value="Ribosomal_uL3_B"/>
    <property type="match status" value="1"/>
</dbReference>
<evidence type="ECO:0000313" key="11">
    <source>
        <dbReference type="EMBL" id="ARZ69446.1"/>
    </source>
</evidence>
<evidence type="ECO:0000256" key="5">
    <source>
        <dbReference type="ARBA" id="ARBA00023274"/>
    </source>
</evidence>
<dbReference type="GO" id="GO:0019843">
    <property type="term" value="F:rRNA binding"/>
    <property type="evidence" value="ECO:0007669"/>
    <property type="project" value="UniProtKB-UniRule"/>
</dbReference>